<dbReference type="Gene3D" id="1.10.10.10">
    <property type="entry name" value="Winged helix-like DNA-binding domain superfamily/Winged helix DNA-binding domain"/>
    <property type="match status" value="1"/>
</dbReference>
<feature type="domain" description="HTH crp-type" evidence="5">
    <location>
        <begin position="179"/>
        <end position="256"/>
    </location>
</feature>
<dbReference type="SMART" id="SM00100">
    <property type="entry name" value="cNMP"/>
    <property type="match status" value="1"/>
</dbReference>
<dbReference type="InterPro" id="IPR012318">
    <property type="entry name" value="HTH_CRP"/>
</dbReference>
<dbReference type="GO" id="GO:0003700">
    <property type="term" value="F:DNA-binding transcription factor activity"/>
    <property type="evidence" value="ECO:0007669"/>
    <property type="project" value="TreeGrafter"/>
</dbReference>
<dbReference type="InterPro" id="IPR014710">
    <property type="entry name" value="RmlC-like_jellyroll"/>
</dbReference>
<comment type="caution">
    <text evidence="6">The sequence shown here is derived from an EMBL/GenBank/DDBJ whole genome shotgun (WGS) entry which is preliminary data.</text>
</comment>
<sequence>MNDDPGNRDPAPAFAEPAGARTGDWIMATRSAQDDPRELLCRSPLFAGLPDGLLDAMLPQFQRERCRKGLHLDPGMTRTRFFVILRGRMEVTRSNPDTGKRIVLFLLGPGDGFDVITLLDGRRHDTESVVLDDMQLLSAPIDRVRKWIASHPEFNQRFLPYLGRQFRAMETLASDLALHDTASRLARLILRHTDPDRHTERPHPPLPVRLISDLSHESLAHMVGSVRQVVNRHLQGLRREGIIDGRKGSLVVHDLEALKHQAGALLHRIERGHAPPRPDPRR</sequence>
<dbReference type="PROSITE" id="PS51063">
    <property type="entry name" value="HTH_CRP_2"/>
    <property type="match status" value="1"/>
</dbReference>
<keyword evidence="2" id="KW-0238">DNA-binding</keyword>
<keyword evidence="1" id="KW-0805">Transcription regulation</keyword>
<dbReference type="Gene3D" id="2.60.120.10">
    <property type="entry name" value="Jelly Rolls"/>
    <property type="match status" value="1"/>
</dbReference>
<dbReference type="InterPro" id="IPR036388">
    <property type="entry name" value="WH-like_DNA-bd_sf"/>
</dbReference>
<accession>A0A831RI21</accession>
<dbReference type="InterPro" id="IPR000595">
    <property type="entry name" value="cNMP-bd_dom"/>
</dbReference>
<organism evidence="6">
    <name type="scientific">Sedimenticola thiotaurini</name>
    <dbReference type="NCBI Taxonomy" id="1543721"/>
    <lineage>
        <taxon>Bacteria</taxon>
        <taxon>Pseudomonadati</taxon>
        <taxon>Pseudomonadota</taxon>
        <taxon>Gammaproteobacteria</taxon>
        <taxon>Chromatiales</taxon>
        <taxon>Sedimenticolaceae</taxon>
        <taxon>Sedimenticola</taxon>
    </lineage>
</organism>
<dbReference type="EMBL" id="DRKP01000050">
    <property type="protein sequence ID" value="HEB95607.1"/>
    <property type="molecule type" value="Genomic_DNA"/>
</dbReference>
<dbReference type="AlphaFoldDB" id="A0A831RI21"/>
<evidence type="ECO:0000313" key="6">
    <source>
        <dbReference type="EMBL" id="HEB95607.1"/>
    </source>
</evidence>
<dbReference type="CDD" id="cd00038">
    <property type="entry name" value="CAP_ED"/>
    <property type="match status" value="1"/>
</dbReference>
<dbReference type="InterPro" id="IPR050397">
    <property type="entry name" value="Env_Response_Regulators"/>
</dbReference>
<evidence type="ECO:0000256" key="1">
    <source>
        <dbReference type="ARBA" id="ARBA00023015"/>
    </source>
</evidence>
<dbReference type="Pfam" id="PF13545">
    <property type="entry name" value="HTH_Crp_2"/>
    <property type="match status" value="1"/>
</dbReference>
<dbReference type="SMART" id="SM00419">
    <property type="entry name" value="HTH_CRP"/>
    <property type="match status" value="1"/>
</dbReference>
<dbReference type="InterPro" id="IPR018490">
    <property type="entry name" value="cNMP-bd_dom_sf"/>
</dbReference>
<evidence type="ECO:0000259" key="4">
    <source>
        <dbReference type="PROSITE" id="PS50042"/>
    </source>
</evidence>
<dbReference type="SUPFAM" id="SSF51206">
    <property type="entry name" value="cAMP-binding domain-like"/>
    <property type="match status" value="1"/>
</dbReference>
<name>A0A831RI21_9GAMM</name>
<protein>
    <submittedName>
        <fullName evidence="6">Crp/Fnr family transcriptional regulator</fullName>
    </submittedName>
</protein>
<reference evidence="6" key="1">
    <citation type="journal article" date="2020" name="mSystems">
        <title>Genome- and Community-Level Interaction Insights into Carbon Utilization and Element Cycling Functions of Hydrothermarchaeota in Hydrothermal Sediment.</title>
        <authorList>
            <person name="Zhou Z."/>
            <person name="Liu Y."/>
            <person name="Xu W."/>
            <person name="Pan J."/>
            <person name="Luo Z.H."/>
            <person name="Li M."/>
        </authorList>
    </citation>
    <scope>NUCLEOTIDE SEQUENCE [LARGE SCALE GENOMIC DNA]</scope>
    <source>
        <strain evidence="6">HyVt-443</strain>
    </source>
</reference>
<evidence type="ECO:0000256" key="3">
    <source>
        <dbReference type="ARBA" id="ARBA00023163"/>
    </source>
</evidence>
<dbReference type="GO" id="GO:0005829">
    <property type="term" value="C:cytosol"/>
    <property type="evidence" value="ECO:0007669"/>
    <property type="project" value="TreeGrafter"/>
</dbReference>
<evidence type="ECO:0000259" key="5">
    <source>
        <dbReference type="PROSITE" id="PS51063"/>
    </source>
</evidence>
<evidence type="ECO:0000256" key="2">
    <source>
        <dbReference type="ARBA" id="ARBA00023125"/>
    </source>
</evidence>
<dbReference type="InterPro" id="IPR036390">
    <property type="entry name" value="WH_DNA-bd_sf"/>
</dbReference>
<dbReference type="Pfam" id="PF00027">
    <property type="entry name" value="cNMP_binding"/>
    <property type="match status" value="1"/>
</dbReference>
<dbReference type="PANTHER" id="PTHR24567:SF74">
    <property type="entry name" value="HTH-TYPE TRANSCRIPTIONAL REGULATOR ARCR"/>
    <property type="match status" value="1"/>
</dbReference>
<dbReference type="GO" id="GO:0003677">
    <property type="term" value="F:DNA binding"/>
    <property type="evidence" value="ECO:0007669"/>
    <property type="project" value="UniProtKB-KW"/>
</dbReference>
<dbReference type="PANTHER" id="PTHR24567">
    <property type="entry name" value="CRP FAMILY TRANSCRIPTIONAL REGULATORY PROTEIN"/>
    <property type="match status" value="1"/>
</dbReference>
<proteinExistence type="predicted"/>
<dbReference type="Proteomes" id="UP000886251">
    <property type="component" value="Unassembled WGS sequence"/>
</dbReference>
<gene>
    <name evidence="6" type="ORF">ENI96_04150</name>
</gene>
<dbReference type="PROSITE" id="PS50042">
    <property type="entry name" value="CNMP_BINDING_3"/>
    <property type="match status" value="1"/>
</dbReference>
<dbReference type="SUPFAM" id="SSF46785">
    <property type="entry name" value="Winged helix' DNA-binding domain"/>
    <property type="match status" value="1"/>
</dbReference>
<keyword evidence="3" id="KW-0804">Transcription</keyword>
<feature type="domain" description="Cyclic nucleotide-binding" evidence="4">
    <location>
        <begin position="72"/>
        <end position="165"/>
    </location>
</feature>